<dbReference type="RefSeq" id="WP_381442973.1">
    <property type="nucleotide sequence ID" value="NZ_JBHSNP010000010.1"/>
</dbReference>
<sequence>MKGKAVVLFLSLMIIIVFTYYKLNYRDLDEAIRESNVPVDEVFHTIDFNDHLIMFYGSYGDILSVATIEKNLLGFRWVFGTGSKQFNEEDRKLTRTFSNLEPTRKKSDDHELISLTFGVINDPLIETLEIKYKDQDFAKATIIETGKGRIWYCFSETPVNYDPDVKVHYRNGTVKTGWE</sequence>
<gene>
    <name evidence="2" type="ORF">ACFPTP_06040</name>
</gene>
<evidence type="ECO:0000256" key="1">
    <source>
        <dbReference type="SAM" id="Phobius"/>
    </source>
</evidence>
<dbReference type="EMBL" id="JBHSNP010000010">
    <property type="protein sequence ID" value="MFC5602774.1"/>
    <property type="molecule type" value="Genomic_DNA"/>
</dbReference>
<name>A0ABW0TUS5_9BACL</name>
<reference evidence="3" key="1">
    <citation type="journal article" date="2019" name="Int. J. Syst. Evol. Microbiol.">
        <title>The Global Catalogue of Microorganisms (GCM) 10K type strain sequencing project: providing services to taxonomists for standard genome sequencing and annotation.</title>
        <authorList>
            <consortium name="The Broad Institute Genomics Platform"/>
            <consortium name="The Broad Institute Genome Sequencing Center for Infectious Disease"/>
            <person name="Wu L."/>
            <person name="Ma J."/>
        </authorList>
    </citation>
    <scope>NUCLEOTIDE SEQUENCE [LARGE SCALE GENOMIC DNA]</scope>
    <source>
        <strain evidence="3">KACC 11299</strain>
    </source>
</reference>
<organism evidence="2 3">
    <name type="scientific">Sporosarcina koreensis</name>
    <dbReference type="NCBI Taxonomy" id="334735"/>
    <lineage>
        <taxon>Bacteria</taxon>
        <taxon>Bacillati</taxon>
        <taxon>Bacillota</taxon>
        <taxon>Bacilli</taxon>
        <taxon>Bacillales</taxon>
        <taxon>Caryophanaceae</taxon>
        <taxon>Sporosarcina</taxon>
    </lineage>
</organism>
<feature type="transmembrane region" description="Helical" evidence="1">
    <location>
        <begin position="6"/>
        <end position="23"/>
    </location>
</feature>
<keyword evidence="1" id="KW-0472">Membrane</keyword>
<evidence type="ECO:0000313" key="2">
    <source>
        <dbReference type="EMBL" id="MFC5602774.1"/>
    </source>
</evidence>
<dbReference type="Proteomes" id="UP001596071">
    <property type="component" value="Unassembled WGS sequence"/>
</dbReference>
<comment type="caution">
    <text evidence="2">The sequence shown here is derived from an EMBL/GenBank/DDBJ whole genome shotgun (WGS) entry which is preliminary data.</text>
</comment>
<keyword evidence="3" id="KW-1185">Reference proteome</keyword>
<keyword evidence="1" id="KW-0812">Transmembrane</keyword>
<proteinExistence type="predicted"/>
<accession>A0ABW0TUS5</accession>
<protein>
    <submittedName>
        <fullName evidence="2">Uncharacterized protein</fullName>
    </submittedName>
</protein>
<evidence type="ECO:0000313" key="3">
    <source>
        <dbReference type="Proteomes" id="UP001596071"/>
    </source>
</evidence>
<keyword evidence="1" id="KW-1133">Transmembrane helix</keyword>